<sequence>MASASMWAFLIFTPPLVLRAYRMRRPELSVQAAAFTSILPTTNLDFPDVLTRPQTLRGWRVCCTVWSAVALVGHFILPHPDGADFEARFFTVWCFSGVTAFFALGAARRMEAVQEVTLFCTVAPPSLLTAAVFWLVIFPSLPPYLQRHAFRFDELTMHALSVPLLIADCTLLSPKQAAAPTANLWLWPVLFAAFYLPFHWAWLAAGGTPVYEFLRPSLPWAGAIHAGR</sequence>
<proteinExistence type="predicted"/>
<evidence type="ECO:0000256" key="1">
    <source>
        <dbReference type="SAM" id="Phobius"/>
    </source>
</evidence>
<dbReference type="HOGENOM" id="CLU_1216687_0_0_1"/>
<evidence type="ECO:0000313" key="3">
    <source>
        <dbReference type="EnsemblProtists" id="EOD16178"/>
    </source>
</evidence>
<keyword evidence="1" id="KW-1133">Transmembrane helix</keyword>
<keyword evidence="2" id="KW-0732">Signal</keyword>
<dbReference type="PaxDb" id="2903-EOD16178"/>
<keyword evidence="1" id="KW-0812">Transmembrane</keyword>
<feature type="transmembrane region" description="Helical" evidence="1">
    <location>
        <begin position="58"/>
        <end position="77"/>
    </location>
</feature>
<dbReference type="RefSeq" id="XP_005768607.1">
    <property type="nucleotide sequence ID" value="XM_005768550.1"/>
</dbReference>
<evidence type="ECO:0000256" key="2">
    <source>
        <dbReference type="SAM" id="SignalP"/>
    </source>
</evidence>
<reference evidence="4" key="1">
    <citation type="journal article" date="2013" name="Nature">
        <title>Pan genome of the phytoplankton Emiliania underpins its global distribution.</title>
        <authorList>
            <person name="Read B.A."/>
            <person name="Kegel J."/>
            <person name="Klute M.J."/>
            <person name="Kuo A."/>
            <person name="Lefebvre S.C."/>
            <person name="Maumus F."/>
            <person name="Mayer C."/>
            <person name="Miller J."/>
            <person name="Monier A."/>
            <person name="Salamov A."/>
            <person name="Young J."/>
            <person name="Aguilar M."/>
            <person name="Claverie J.M."/>
            <person name="Frickenhaus S."/>
            <person name="Gonzalez K."/>
            <person name="Herman E.K."/>
            <person name="Lin Y.C."/>
            <person name="Napier J."/>
            <person name="Ogata H."/>
            <person name="Sarno A.F."/>
            <person name="Shmutz J."/>
            <person name="Schroeder D."/>
            <person name="de Vargas C."/>
            <person name="Verret F."/>
            <person name="von Dassow P."/>
            <person name="Valentin K."/>
            <person name="Van de Peer Y."/>
            <person name="Wheeler G."/>
            <person name="Dacks J.B."/>
            <person name="Delwiche C.F."/>
            <person name="Dyhrman S.T."/>
            <person name="Glockner G."/>
            <person name="John U."/>
            <person name="Richards T."/>
            <person name="Worden A.Z."/>
            <person name="Zhang X."/>
            <person name="Grigoriev I.V."/>
            <person name="Allen A.E."/>
            <person name="Bidle K."/>
            <person name="Borodovsky M."/>
            <person name="Bowler C."/>
            <person name="Brownlee C."/>
            <person name="Cock J.M."/>
            <person name="Elias M."/>
            <person name="Gladyshev V.N."/>
            <person name="Groth M."/>
            <person name="Guda C."/>
            <person name="Hadaegh A."/>
            <person name="Iglesias-Rodriguez M.D."/>
            <person name="Jenkins J."/>
            <person name="Jones B.M."/>
            <person name="Lawson T."/>
            <person name="Leese F."/>
            <person name="Lindquist E."/>
            <person name="Lobanov A."/>
            <person name="Lomsadze A."/>
            <person name="Malik S.B."/>
            <person name="Marsh M.E."/>
            <person name="Mackinder L."/>
            <person name="Mock T."/>
            <person name="Mueller-Roeber B."/>
            <person name="Pagarete A."/>
            <person name="Parker M."/>
            <person name="Probert I."/>
            <person name="Quesneville H."/>
            <person name="Raines C."/>
            <person name="Rensing S.A."/>
            <person name="Riano-Pachon D.M."/>
            <person name="Richier S."/>
            <person name="Rokitta S."/>
            <person name="Shiraiwa Y."/>
            <person name="Soanes D.M."/>
            <person name="van der Giezen M."/>
            <person name="Wahlund T.M."/>
            <person name="Williams B."/>
            <person name="Wilson W."/>
            <person name="Wolfe G."/>
            <person name="Wurch L.L."/>
        </authorList>
    </citation>
    <scope>NUCLEOTIDE SEQUENCE</scope>
</reference>
<dbReference type="Proteomes" id="UP000013827">
    <property type="component" value="Unassembled WGS sequence"/>
</dbReference>
<keyword evidence="1" id="KW-0472">Membrane</keyword>
<feature type="signal peptide" evidence="2">
    <location>
        <begin position="1"/>
        <end position="20"/>
    </location>
</feature>
<evidence type="ECO:0000313" key="4">
    <source>
        <dbReference type="Proteomes" id="UP000013827"/>
    </source>
</evidence>
<accession>A0A0D3IY43</accession>
<dbReference type="AlphaFoldDB" id="A0A0D3IY43"/>
<dbReference type="KEGG" id="ehx:EMIHUDRAFT_245262"/>
<protein>
    <submittedName>
        <fullName evidence="3">Uncharacterized protein</fullName>
    </submittedName>
</protein>
<dbReference type="EnsemblProtists" id="EOD16178">
    <property type="protein sequence ID" value="EOD16178"/>
    <property type="gene ID" value="EMIHUDRAFT_245262"/>
</dbReference>
<feature type="chain" id="PRO_5044213639" evidence="2">
    <location>
        <begin position="21"/>
        <end position="228"/>
    </location>
</feature>
<reference evidence="3" key="2">
    <citation type="submission" date="2024-10" db="UniProtKB">
        <authorList>
            <consortium name="EnsemblProtists"/>
        </authorList>
    </citation>
    <scope>IDENTIFICATION</scope>
</reference>
<feature type="transmembrane region" description="Helical" evidence="1">
    <location>
        <begin position="89"/>
        <end position="107"/>
    </location>
</feature>
<feature type="transmembrane region" description="Helical" evidence="1">
    <location>
        <begin position="184"/>
        <end position="205"/>
    </location>
</feature>
<organism evidence="3 4">
    <name type="scientific">Emiliania huxleyi (strain CCMP1516)</name>
    <dbReference type="NCBI Taxonomy" id="280463"/>
    <lineage>
        <taxon>Eukaryota</taxon>
        <taxon>Haptista</taxon>
        <taxon>Haptophyta</taxon>
        <taxon>Prymnesiophyceae</taxon>
        <taxon>Isochrysidales</taxon>
        <taxon>Noelaerhabdaceae</taxon>
        <taxon>Emiliania</taxon>
    </lineage>
</organism>
<dbReference type="GeneID" id="17262326"/>
<feature type="transmembrane region" description="Helical" evidence="1">
    <location>
        <begin position="116"/>
        <end position="135"/>
    </location>
</feature>
<name>A0A0D3IY43_EMIH1</name>
<keyword evidence="4" id="KW-1185">Reference proteome</keyword>